<dbReference type="InterPro" id="IPR044588">
    <property type="entry name" value="EREX-like"/>
</dbReference>
<organism evidence="1 2">
    <name type="scientific">Zingiber officinale</name>
    <name type="common">Ginger</name>
    <name type="synonym">Amomum zingiber</name>
    <dbReference type="NCBI Taxonomy" id="94328"/>
    <lineage>
        <taxon>Eukaryota</taxon>
        <taxon>Viridiplantae</taxon>
        <taxon>Streptophyta</taxon>
        <taxon>Embryophyta</taxon>
        <taxon>Tracheophyta</taxon>
        <taxon>Spermatophyta</taxon>
        <taxon>Magnoliopsida</taxon>
        <taxon>Liliopsida</taxon>
        <taxon>Zingiberales</taxon>
        <taxon>Zingiberaceae</taxon>
        <taxon>Zingiber</taxon>
    </lineage>
</organism>
<proteinExistence type="predicted"/>
<dbReference type="PANTHER" id="PTHR46856:SF1">
    <property type="entry name" value="PX DOMAIN-CONTAINING PROTEIN EREL1-RELATED"/>
    <property type="match status" value="1"/>
</dbReference>
<dbReference type="Proteomes" id="UP000734854">
    <property type="component" value="Unassembled WGS sequence"/>
</dbReference>
<reference evidence="1 2" key="1">
    <citation type="submission" date="2020-08" db="EMBL/GenBank/DDBJ databases">
        <title>Plant Genome Project.</title>
        <authorList>
            <person name="Zhang R.-G."/>
        </authorList>
    </citation>
    <scope>NUCLEOTIDE SEQUENCE [LARGE SCALE GENOMIC DNA]</scope>
    <source>
        <tissue evidence="1">Rhizome</tissue>
    </source>
</reference>
<evidence type="ECO:0000313" key="1">
    <source>
        <dbReference type="EMBL" id="KAG6520648.1"/>
    </source>
</evidence>
<keyword evidence="2" id="KW-1185">Reference proteome</keyword>
<dbReference type="GO" id="GO:0015031">
    <property type="term" value="P:protein transport"/>
    <property type="evidence" value="ECO:0007669"/>
    <property type="project" value="InterPro"/>
</dbReference>
<dbReference type="EMBL" id="JACMSC010000005">
    <property type="protein sequence ID" value="KAG6520648.1"/>
    <property type="molecule type" value="Genomic_DNA"/>
</dbReference>
<accession>A0A8J5LK81</accession>
<protein>
    <submittedName>
        <fullName evidence="1">Uncharacterized protein</fullName>
    </submittedName>
</protein>
<sequence>MRNQPLNLHEDRSLLDNYRILLFPNRIALSASRRLGCCRPRIGAARVIALLRRVPSRLLSPSIPLRKRGMLRNSPPSHRHDGTSPLPLGMDWSPPPKRWSVNMDALIWCSSWDHTFCTGFVVSWVTIQMQFSSIRWKEYCLASQPPDWLELLCHDSFLEYSDRAWCIP</sequence>
<dbReference type="AlphaFoldDB" id="A0A8J5LK81"/>
<comment type="caution">
    <text evidence="1">The sequence shown here is derived from an EMBL/GenBank/DDBJ whole genome shotgun (WGS) entry which is preliminary data.</text>
</comment>
<dbReference type="PANTHER" id="PTHR46856">
    <property type="entry name" value="PX DOMAIN-CONTAINING PROTEIN EREL1-RELATED"/>
    <property type="match status" value="1"/>
</dbReference>
<name>A0A8J5LK81_ZINOF</name>
<evidence type="ECO:0000313" key="2">
    <source>
        <dbReference type="Proteomes" id="UP000734854"/>
    </source>
</evidence>
<gene>
    <name evidence="1" type="ORF">ZIOFF_017707</name>
</gene>